<comment type="caution">
    <text evidence="4">The sequence shown here is derived from an EMBL/GenBank/DDBJ whole genome shotgun (WGS) entry which is preliminary data.</text>
</comment>
<dbReference type="PANTHER" id="PTHR43377">
    <property type="entry name" value="BILIVERDIN REDUCTASE A"/>
    <property type="match status" value="1"/>
</dbReference>
<dbReference type="SUPFAM" id="SSF51735">
    <property type="entry name" value="NAD(P)-binding Rossmann-fold domains"/>
    <property type="match status" value="1"/>
</dbReference>
<evidence type="ECO:0000259" key="2">
    <source>
        <dbReference type="Pfam" id="PF01408"/>
    </source>
</evidence>
<gene>
    <name evidence="4" type="ORF">JOC54_002223</name>
</gene>
<dbReference type="Gene3D" id="3.30.360.10">
    <property type="entry name" value="Dihydrodipicolinate Reductase, domain 2"/>
    <property type="match status" value="1"/>
</dbReference>
<organism evidence="4 5">
    <name type="scientific">Shouchella xiaoxiensis</name>
    <dbReference type="NCBI Taxonomy" id="766895"/>
    <lineage>
        <taxon>Bacteria</taxon>
        <taxon>Bacillati</taxon>
        <taxon>Bacillota</taxon>
        <taxon>Bacilli</taxon>
        <taxon>Bacillales</taxon>
        <taxon>Bacillaceae</taxon>
        <taxon>Shouchella</taxon>
    </lineage>
</organism>
<sequence length="433" mass="48964">MNKIVICGLSNRALKMFIEPILKRFPNKNKIVALLDFDSRRYDQCLDMYPELANVPFYLPNQFTQMVKEAGITKVIVTSRDDTHVDYILQALALDLDVISEKPMVTTAEDACRVLEAEQNSKGRVTVAFNYRYSPHHLKIKELIQSGAIGRVTSVDLNWYVDTYHGSSYFKRWNRNRAFSGGLSIHKSTHHFDLVNWWVNQLPETVFAFGDLHYYGSASELNPSKKDGRHCGTCTEQQDCSYYRRWFGRGDSAVAKDDHLMAGQDVQAYSDYRPDSCIFDSEIEIEDTYAATIRYSGGTLLSYSINFSVPYEGYRLAFNGTKGRIETQEYHSPSRTPFPVAAQTIDYIPLFGSKQIIHVVENEGGHGGGDPLIQEDLFLGVDQTRPVEVLAGAEAGAYSIAVGEAVWKSVKEGKPITVQSLLQRDWEEQRSIT</sequence>
<reference evidence="4" key="1">
    <citation type="submission" date="2021-01" db="EMBL/GenBank/DDBJ databases">
        <title>Genomic Encyclopedia of Type Strains, Phase IV (KMG-IV): sequencing the most valuable type-strain genomes for metagenomic binning, comparative biology and taxonomic classification.</title>
        <authorList>
            <person name="Goeker M."/>
        </authorList>
    </citation>
    <scope>NUCLEOTIDE SEQUENCE</scope>
    <source>
        <strain evidence="4">DSM 21943</strain>
    </source>
</reference>
<evidence type="ECO:0000313" key="5">
    <source>
        <dbReference type="Proteomes" id="UP001179280"/>
    </source>
</evidence>
<dbReference type="InterPro" id="IPR036291">
    <property type="entry name" value="NAD(P)-bd_dom_sf"/>
</dbReference>
<proteinExistence type="inferred from homology"/>
<dbReference type="Pfam" id="PF02894">
    <property type="entry name" value="GFO_IDH_MocA_C"/>
    <property type="match status" value="1"/>
</dbReference>
<dbReference type="Gene3D" id="3.40.50.720">
    <property type="entry name" value="NAD(P)-binding Rossmann-like Domain"/>
    <property type="match status" value="1"/>
</dbReference>
<evidence type="ECO:0000259" key="3">
    <source>
        <dbReference type="Pfam" id="PF02894"/>
    </source>
</evidence>
<feature type="domain" description="Gfo/Idh/MocA-like oxidoreductase C-terminal" evidence="3">
    <location>
        <begin position="141"/>
        <end position="418"/>
    </location>
</feature>
<dbReference type="Pfam" id="PF01408">
    <property type="entry name" value="GFO_IDH_MocA"/>
    <property type="match status" value="1"/>
</dbReference>
<accession>A0ABS2STU6</accession>
<keyword evidence="5" id="KW-1185">Reference proteome</keyword>
<dbReference type="InterPro" id="IPR051450">
    <property type="entry name" value="Gfo/Idh/MocA_Oxidoreductases"/>
</dbReference>
<dbReference type="PANTHER" id="PTHR43377:SF2">
    <property type="entry name" value="BINDING ROSSMANN FOLD OXIDOREDUCTASE, PUTATIVE (AFU_ORTHOLOGUE AFUA_4G00560)-RELATED"/>
    <property type="match status" value="1"/>
</dbReference>
<dbReference type="EMBL" id="JAFBCV010000006">
    <property type="protein sequence ID" value="MBM7838953.1"/>
    <property type="molecule type" value="Genomic_DNA"/>
</dbReference>
<name>A0ABS2STU6_9BACI</name>
<evidence type="ECO:0000313" key="4">
    <source>
        <dbReference type="EMBL" id="MBM7838953.1"/>
    </source>
</evidence>
<evidence type="ECO:0000256" key="1">
    <source>
        <dbReference type="ARBA" id="ARBA00010928"/>
    </source>
</evidence>
<dbReference type="Proteomes" id="UP001179280">
    <property type="component" value="Unassembled WGS sequence"/>
</dbReference>
<protein>
    <submittedName>
        <fullName evidence="4">Dehydrogenase</fullName>
    </submittedName>
</protein>
<comment type="similarity">
    <text evidence="1">Belongs to the Gfo/Idh/MocA family.</text>
</comment>
<dbReference type="SUPFAM" id="SSF55347">
    <property type="entry name" value="Glyceraldehyde-3-phosphate dehydrogenase-like, C-terminal domain"/>
    <property type="match status" value="1"/>
</dbReference>
<feature type="domain" description="Gfo/Idh/MocA-like oxidoreductase N-terminal" evidence="2">
    <location>
        <begin position="3"/>
        <end position="129"/>
    </location>
</feature>
<dbReference type="RefSeq" id="WP_204466320.1">
    <property type="nucleotide sequence ID" value="NZ_JAFBCV010000006.1"/>
</dbReference>
<dbReference type="InterPro" id="IPR004104">
    <property type="entry name" value="Gfo/Idh/MocA-like_OxRdtase_C"/>
</dbReference>
<dbReference type="InterPro" id="IPR000683">
    <property type="entry name" value="Gfo/Idh/MocA-like_OxRdtase_N"/>
</dbReference>